<reference evidence="16 17" key="1">
    <citation type="submission" date="2008-10" db="EMBL/GenBank/DDBJ databases">
        <title>Draft genome sequence of Parabacteroides johnsonii (DSM 18315).</title>
        <authorList>
            <person name="Sudarsanam P."/>
            <person name="Ley R."/>
            <person name="Guruge J."/>
            <person name="Turnbaugh P.J."/>
            <person name="Mahowald M."/>
            <person name="Liep D."/>
            <person name="Gordon J."/>
        </authorList>
    </citation>
    <scope>NUCLEOTIDE SEQUENCE [LARGE SCALE GENOMIC DNA]</scope>
    <source>
        <strain evidence="16 17">DSM 18315</strain>
    </source>
</reference>
<keyword evidence="11" id="KW-0411">Iron-sulfur</keyword>
<dbReference type="GO" id="GO:0015930">
    <property type="term" value="F:glutamate synthase activity"/>
    <property type="evidence" value="ECO:0007669"/>
    <property type="project" value="TreeGrafter"/>
</dbReference>
<dbReference type="SUPFAM" id="SSF56235">
    <property type="entry name" value="N-terminal nucleophile aminohydrolases (Ntn hydrolases)"/>
    <property type="match status" value="1"/>
</dbReference>
<evidence type="ECO:0000256" key="12">
    <source>
        <dbReference type="ARBA" id="ARBA00023164"/>
    </source>
</evidence>
<dbReference type="EMBL" id="ABYH01000229">
    <property type="protein sequence ID" value="EEC96556.1"/>
    <property type="molecule type" value="Genomic_DNA"/>
</dbReference>
<keyword evidence="4" id="KW-0028">Amino-acid biosynthesis</keyword>
<dbReference type="AlphaFoldDB" id="B7BAH7"/>
<gene>
    <name evidence="16" type="ORF">PRABACTJOHN_02034</name>
</gene>
<dbReference type="GO" id="GO:0019676">
    <property type="term" value="P:ammonia assimilation cycle"/>
    <property type="evidence" value="ECO:0007669"/>
    <property type="project" value="TreeGrafter"/>
</dbReference>
<keyword evidence="7" id="KW-0479">Metal-binding</keyword>
<sequence>MDTRSNLNNKQGLYDPTNEHDACGVGLVVNVHGGKSHGIVESALKILENMRHRGAEGADNKTGDGAGILLQIPHEFILLQGIPVPEKGKYGTGLVFFPKDEEQRSAILSFMIEEIEKEGLTLMHLRKVPVNTDILGNDARDTEPDIKQVFITGCDDQQMLELKLYIIRKRIEKRVAASDIPDRKDFYVVSLSTKSIIYKGMLESMQLRHYFPDLANHYLTSGLALVHSRFSTNTFPTWSLAQPFRLLAHNGEINTIRGNRGWMEARESVLSSPR</sequence>
<dbReference type="GO" id="GO:0046872">
    <property type="term" value="F:metal ion binding"/>
    <property type="evidence" value="ECO:0007669"/>
    <property type="project" value="UniProtKB-KW"/>
</dbReference>
<evidence type="ECO:0000259" key="15">
    <source>
        <dbReference type="PROSITE" id="PS51278"/>
    </source>
</evidence>
<comment type="similarity">
    <text evidence="3">Belongs to the glutamate synthase family.</text>
</comment>
<evidence type="ECO:0000256" key="7">
    <source>
        <dbReference type="ARBA" id="ARBA00022723"/>
    </source>
</evidence>
<proteinExistence type="inferred from homology"/>
<dbReference type="Gene3D" id="3.60.20.10">
    <property type="entry name" value="Glutamine Phosphoribosylpyrophosphate, subunit 1, domain 1"/>
    <property type="match status" value="1"/>
</dbReference>
<evidence type="ECO:0000256" key="6">
    <source>
        <dbReference type="ARBA" id="ARBA00022643"/>
    </source>
</evidence>
<keyword evidence="16" id="KW-0808">Transferase</keyword>
<reference evidence="16 17" key="2">
    <citation type="submission" date="2008-10" db="EMBL/GenBank/DDBJ databases">
        <authorList>
            <person name="Fulton L."/>
            <person name="Clifton S."/>
            <person name="Fulton B."/>
            <person name="Xu J."/>
            <person name="Minx P."/>
            <person name="Pepin K.H."/>
            <person name="Johnson M."/>
            <person name="Bhonagiri V."/>
            <person name="Nash W.E."/>
            <person name="Mardis E.R."/>
            <person name="Wilson R.K."/>
        </authorList>
    </citation>
    <scope>NUCLEOTIDE SEQUENCE [LARGE SCALE GENOMIC DNA]</scope>
    <source>
        <strain evidence="16 17">DSM 18315</strain>
    </source>
</reference>
<evidence type="ECO:0000256" key="1">
    <source>
        <dbReference type="ARBA" id="ARBA00001917"/>
    </source>
</evidence>
<keyword evidence="10" id="KW-0408">Iron</keyword>
<dbReference type="STRING" id="537006.PRABACTJOHN_02034"/>
<protein>
    <submittedName>
        <fullName evidence="16">Class II glutamine amidotransferase</fullName>
    </submittedName>
</protein>
<dbReference type="InterPro" id="IPR029055">
    <property type="entry name" value="Ntn_hydrolases_N"/>
</dbReference>
<dbReference type="PROSITE" id="PS51278">
    <property type="entry name" value="GATASE_TYPE_2"/>
    <property type="match status" value="1"/>
</dbReference>
<comment type="pathway">
    <text evidence="14">Amino-acid biosynthesis.</text>
</comment>
<dbReference type="Pfam" id="PF00310">
    <property type="entry name" value="GATase_2"/>
    <property type="match status" value="1"/>
</dbReference>
<comment type="cofactor">
    <cofactor evidence="1">
        <name>FMN</name>
        <dbReference type="ChEBI" id="CHEBI:58210"/>
    </cofactor>
</comment>
<name>B7BAH7_9BACT</name>
<keyword evidence="9" id="KW-0560">Oxidoreductase</keyword>
<keyword evidence="12" id="KW-0314">Glutamate biosynthesis</keyword>
<feature type="non-terminal residue" evidence="16">
    <location>
        <position position="274"/>
    </location>
</feature>
<evidence type="ECO:0000256" key="10">
    <source>
        <dbReference type="ARBA" id="ARBA00023004"/>
    </source>
</evidence>
<accession>B7BAH7</accession>
<evidence type="ECO:0000256" key="5">
    <source>
        <dbReference type="ARBA" id="ARBA00022630"/>
    </source>
</evidence>
<comment type="caution">
    <text evidence="16">The sequence shown here is derived from an EMBL/GenBank/DDBJ whole genome shotgun (WGS) entry which is preliminary data.</text>
</comment>
<dbReference type="PANTHER" id="PTHR11938:SF133">
    <property type="entry name" value="GLUTAMATE SYNTHASE (NADH)"/>
    <property type="match status" value="1"/>
</dbReference>
<evidence type="ECO:0000256" key="14">
    <source>
        <dbReference type="ARBA" id="ARBA00029440"/>
    </source>
</evidence>
<evidence type="ECO:0000256" key="4">
    <source>
        <dbReference type="ARBA" id="ARBA00022605"/>
    </source>
</evidence>
<evidence type="ECO:0000313" key="17">
    <source>
        <dbReference type="Proteomes" id="UP000005510"/>
    </source>
</evidence>
<comment type="cofactor">
    <cofactor evidence="2">
        <name>[3Fe-4S] cluster</name>
        <dbReference type="ChEBI" id="CHEBI:21137"/>
    </cofactor>
</comment>
<keyword evidence="8 16" id="KW-0315">Glutamine amidotransferase</keyword>
<evidence type="ECO:0000256" key="8">
    <source>
        <dbReference type="ARBA" id="ARBA00022962"/>
    </source>
</evidence>
<evidence type="ECO:0000256" key="3">
    <source>
        <dbReference type="ARBA" id="ARBA00009716"/>
    </source>
</evidence>
<dbReference type="GO" id="GO:0051538">
    <property type="term" value="F:3 iron, 4 sulfur cluster binding"/>
    <property type="evidence" value="ECO:0007669"/>
    <property type="project" value="UniProtKB-KW"/>
</dbReference>
<dbReference type="GO" id="GO:0016740">
    <property type="term" value="F:transferase activity"/>
    <property type="evidence" value="ECO:0007669"/>
    <property type="project" value="UniProtKB-KW"/>
</dbReference>
<dbReference type="GO" id="GO:0006537">
    <property type="term" value="P:glutamate biosynthetic process"/>
    <property type="evidence" value="ECO:0007669"/>
    <property type="project" value="UniProtKB-KW"/>
</dbReference>
<keyword evidence="6" id="KW-0288">FMN</keyword>
<evidence type="ECO:0000256" key="9">
    <source>
        <dbReference type="ARBA" id="ARBA00023002"/>
    </source>
</evidence>
<evidence type="ECO:0000256" key="11">
    <source>
        <dbReference type="ARBA" id="ARBA00023014"/>
    </source>
</evidence>
<feature type="domain" description="Glutamine amidotransferase type-2" evidence="15">
    <location>
        <begin position="23"/>
        <end position="274"/>
    </location>
</feature>
<evidence type="ECO:0000256" key="13">
    <source>
        <dbReference type="ARBA" id="ARBA00023291"/>
    </source>
</evidence>
<dbReference type="PANTHER" id="PTHR11938">
    <property type="entry name" value="FAD NADPH DEHYDROGENASE/OXIDOREDUCTASE"/>
    <property type="match status" value="1"/>
</dbReference>
<evidence type="ECO:0000256" key="2">
    <source>
        <dbReference type="ARBA" id="ARBA00001927"/>
    </source>
</evidence>
<dbReference type="InterPro" id="IPR050711">
    <property type="entry name" value="ET-N_metabolism_enzyme"/>
</dbReference>
<organism evidence="16 17">
    <name type="scientific">Parabacteroides johnsonii DSM 18315</name>
    <dbReference type="NCBI Taxonomy" id="537006"/>
    <lineage>
        <taxon>Bacteria</taxon>
        <taxon>Pseudomonadati</taxon>
        <taxon>Bacteroidota</taxon>
        <taxon>Bacteroidia</taxon>
        <taxon>Bacteroidales</taxon>
        <taxon>Tannerellaceae</taxon>
        <taxon>Parabacteroides</taxon>
    </lineage>
</organism>
<dbReference type="InterPro" id="IPR017932">
    <property type="entry name" value="GATase_2_dom"/>
</dbReference>
<evidence type="ECO:0000313" key="16">
    <source>
        <dbReference type="EMBL" id="EEC96556.1"/>
    </source>
</evidence>
<dbReference type="HOGENOM" id="CLU_000422_5_0_10"/>
<dbReference type="Proteomes" id="UP000005510">
    <property type="component" value="Unassembled WGS sequence"/>
</dbReference>
<keyword evidence="5" id="KW-0285">Flavoprotein</keyword>
<keyword evidence="13" id="KW-0003">3Fe-4S</keyword>